<gene>
    <name evidence="2" type="primary">TOX4</name>
</gene>
<proteinExistence type="predicted"/>
<sequence>MYTVGSFKEYASSPSYITYQKLNPSHAKFSYSNYNPAVVYNGGYHNAKIPPSHHLTVLQRRLSQETQDPCFLVIHDRSFPGGNDNYLTITGPSHPFLSGAETFHTPSLGDEEFEIPPISLDSDPSLAVSDVVGHFDDLADPSSSQDGSFSAQYGVQTLDMPVGMTHGLMEQGGGLLSGGLTMDLDHSIGTQYSANPPVTIDVPMTDMTSGLMAHSQLTTIDQSELSSQLGLSLGGGTILPPAQSPEDRLSTTPSPTGSLHEDGVEDFRRQLPCQKTVVVEAGKKQKAPKKRRKKDPNEPQKPVSAYALFFRDTQAAIKGQNPNATFGEVSKIVASMWDSLGEEQKQVYKRKTEAAKKEYLKALAAYKDNQECQATVETVELDPVPPAQTPSPPPMATVDPASPAPASTEPPALSPSIVVNSTLSSYVTNQASSGAGGQPNITKLIITKQMLPSSITMSQGGMVTVIPATVVTSRGLQLGQTSTATIQPSQQAQIVTRSVLQAAAAAAASMQLPPPRLQPPPLQQMPQPPTQQQVTILQQPPPLQAMQQPPPQKIRMNLQQQPPPLQFKIVPRPNLKMQTTLVPPTVESSPEQPMNSSPDTHTVEATSPETICEMITDVVPEVESPSQMDVELVSASPVTLSPQPRCVRSGCENPPVVSKDWDNEYCSNECVVKHCRDVFLAWVASRNSNTVVFVK</sequence>
<organism evidence="1 2">
    <name type="scientific">Orycteropus afer afer</name>
    <dbReference type="NCBI Taxonomy" id="1230840"/>
    <lineage>
        <taxon>Eukaryota</taxon>
        <taxon>Metazoa</taxon>
        <taxon>Chordata</taxon>
        <taxon>Craniata</taxon>
        <taxon>Vertebrata</taxon>
        <taxon>Euteleostomi</taxon>
        <taxon>Mammalia</taxon>
        <taxon>Eutheria</taxon>
        <taxon>Afrotheria</taxon>
        <taxon>Tubulidentata</taxon>
        <taxon>Orycteropodidae</taxon>
        <taxon>Orycteropus</taxon>
    </lineage>
</organism>
<dbReference type="RefSeq" id="XP_042638286.1">
    <property type="nucleotide sequence ID" value="XM_042782352.1"/>
</dbReference>
<evidence type="ECO:0000313" key="1">
    <source>
        <dbReference type="Proteomes" id="UP000694850"/>
    </source>
</evidence>
<dbReference type="Proteomes" id="UP000694850">
    <property type="component" value="Unplaced"/>
</dbReference>
<protein>
    <submittedName>
        <fullName evidence="2">TOX high mobility group box family member 4</fullName>
    </submittedName>
</protein>
<reference evidence="2" key="1">
    <citation type="submission" date="2025-08" db="UniProtKB">
        <authorList>
            <consortium name="RefSeq"/>
        </authorList>
    </citation>
    <scope>IDENTIFICATION</scope>
</reference>
<accession>A0AC54ZDX8</accession>
<evidence type="ECO:0000313" key="2">
    <source>
        <dbReference type="RefSeq" id="XP_042638286.1"/>
    </source>
</evidence>
<keyword evidence="1" id="KW-1185">Reference proteome</keyword>
<name>A0AC54ZDX8_ORYAF</name>